<dbReference type="Gene3D" id="4.10.95.10">
    <property type="entry name" value="Cytochrome c oxidase, subunit VIa"/>
    <property type="match status" value="1"/>
</dbReference>
<dbReference type="InterPro" id="IPR001349">
    <property type="entry name" value="Cyt_c_oxidase_su6a"/>
</dbReference>
<dbReference type="OMA" id="MWKTLTY"/>
<keyword evidence="7 11" id="KW-1133">Transmembrane helix</keyword>
<evidence type="ECO:0000256" key="9">
    <source>
        <dbReference type="ARBA" id="ARBA00023136"/>
    </source>
</evidence>
<comment type="pathway">
    <text evidence="2">Energy metabolism; oxidative phosphorylation.</text>
</comment>
<dbReference type="PIRSF" id="PIRSF000277">
    <property type="entry name" value="COX6A1"/>
    <property type="match status" value="1"/>
</dbReference>
<dbReference type="SUPFAM" id="SSF81411">
    <property type="entry name" value="Mitochondrial cytochrome c oxidase subunit VIa"/>
    <property type="match status" value="1"/>
</dbReference>
<protein>
    <submittedName>
        <fullName evidence="12 13">Cytochrome c oxidase subunit 6A1, mitochondrial</fullName>
    </submittedName>
</protein>
<dbReference type="PANTHER" id="PTHR11504">
    <property type="entry name" value="CYTOCHROME C OXIDASE POLYPEPTIDE VIA"/>
    <property type="match status" value="1"/>
</dbReference>
<dbReference type="AlphaFoldDB" id="D3PI52"/>
<dbReference type="PANTHER" id="PTHR11504:SF0">
    <property type="entry name" value="CYTOCHROME C OXIDASE SUBUNIT"/>
    <property type="match status" value="1"/>
</dbReference>
<dbReference type="InterPro" id="IPR036418">
    <property type="entry name" value="Cyt_c_oxidase_su6a_sf"/>
</dbReference>
<keyword evidence="5" id="KW-0999">Mitochondrion inner membrane</keyword>
<comment type="subcellular location">
    <subcellularLocation>
        <location evidence="1">Mitochondrion inner membrane</location>
        <topology evidence="1">Single-pass membrane protein</topology>
    </subcellularLocation>
</comment>
<evidence type="ECO:0000313" key="13">
    <source>
        <dbReference type="EMBL" id="CDW40244.1"/>
    </source>
</evidence>
<accession>D3PI52</accession>
<evidence type="ECO:0000256" key="6">
    <source>
        <dbReference type="ARBA" id="ARBA00022946"/>
    </source>
</evidence>
<evidence type="ECO:0000256" key="7">
    <source>
        <dbReference type="ARBA" id="ARBA00022989"/>
    </source>
</evidence>
<evidence type="ECO:0000256" key="1">
    <source>
        <dbReference type="ARBA" id="ARBA00004434"/>
    </source>
</evidence>
<proteinExistence type="evidence at transcript level"/>
<gene>
    <name evidence="12" type="primary">CX6A1</name>
</gene>
<dbReference type="Pfam" id="PF02046">
    <property type="entry name" value="COX6A"/>
    <property type="match status" value="1"/>
</dbReference>
<dbReference type="EMBL" id="BT121308">
    <property type="protein sequence ID" value="ADD38238.1"/>
    <property type="molecule type" value="mRNA"/>
</dbReference>
<keyword evidence="6" id="KW-0809">Transit peptide</keyword>
<dbReference type="EMBL" id="HACA01022883">
    <property type="protein sequence ID" value="CDW40244.1"/>
    <property type="molecule type" value="Transcribed_RNA"/>
</dbReference>
<keyword evidence="8" id="KW-0496">Mitochondrion</keyword>
<dbReference type="GO" id="GO:0005743">
    <property type="term" value="C:mitochondrial inner membrane"/>
    <property type="evidence" value="ECO:0007669"/>
    <property type="project" value="UniProtKB-SubCell"/>
</dbReference>
<evidence type="ECO:0000256" key="5">
    <source>
        <dbReference type="ARBA" id="ARBA00022792"/>
    </source>
</evidence>
<evidence type="ECO:0000256" key="3">
    <source>
        <dbReference type="ARBA" id="ARBA00005553"/>
    </source>
</evidence>
<evidence type="ECO:0000256" key="10">
    <source>
        <dbReference type="RuleBase" id="RU004396"/>
    </source>
</evidence>
<dbReference type="FunFam" id="4.10.95.10:FF:000001">
    <property type="entry name" value="Cytochrome c oxidase subunit 6A, mitochondrial"/>
    <property type="match status" value="1"/>
</dbReference>
<evidence type="ECO:0000313" key="12">
    <source>
        <dbReference type="EMBL" id="ADD38238.1"/>
    </source>
</evidence>
<keyword evidence="9 11" id="KW-0472">Membrane</keyword>
<evidence type="ECO:0000256" key="8">
    <source>
        <dbReference type="ARBA" id="ARBA00023128"/>
    </source>
</evidence>
<keyword evidence="4 11" id="KW-0812">Transmembrane</keyword>
<comment type="similarity">
    <text evidence="3 10">Belongs to the cytochrome c oxidase subunit 6A family.</text>
</comment>
<evidence type="ECO:0000256" key="2">
    <source>
        <dbReference type="ARBA" id="ARBA00004673"/>
    </source>
</evidence>
<evidence type="ECO:0000256" key="11">
    <source>
        <dbReference type="SAM" id="Phobius"/>
    </source>
</evidence>
<feature type="transmembrane region" description="Helical" evidence="11">
    <location>
        <begin position="37"/>
        <end position="57"/>
    </location>
</feature>
<name>D3PI52_LEPSM</name>
<dbReference type="OrthoDB" id="5947505at2759"/>
<dbReference type="GO" id="GO:0030234">
    <property type="term" value="F:enzyme regulator activity"/>
    <property type="evidence" value="ECO:0007669"/>
    <property type="project" value="TreeGrafter"/>
</dbReference>
<reference evidence="12" key="1">
    <citation type="submission" date="2010-03" db="EMBL/GenBank/DDBJ databases">
        <title>Atlantic Lepeophtheirus salmonis ESTs and full-length cDNAs.</title>
        <authorList>
            <person name="Yasuike M."/>
            <person name="von Schalburg K."/>
            <person name="Cooper G."/>
            <person name="Leong J."/>
            <person name="Nilsen F."/>
            <person name="Jones S.R.M."/>
            <person name="Koop B.F."/>
        </authorList>
    </citation>
    <scope>NUCLEOTIDE SEQUENCE</scope>
    <source>
        <strain evidence="12">Atlantic form</strain>
        <tissue evidence="12">Mixed tissue</tissue>
    </source>
</reference>
<evidence type="ECO:0000256" key="4">
    <source>
        <dbReference type="ARBA" id="ARBA00022692"/>
    </source>
</evidence>
<sequence>MLVASLKNISTTAVRRYATAGSAEAGHGDSAGFWKKIFLFVGIPAIVLGHINAFALPGDHEHRPEFKPYPYLRIRKKPFPWGDGNHSLFHSHNNALPAGYEDEDH</sequence>
<reference evidence="13" key="2">
    <citation type="submission" date="2014-05" db="EMBL/GenBank/DDBJ databases">
        <authorList>
            <person name="Chronopoulou M."/>
        </authorList>
    </citation>
    <scope>NUCLEOTIDE SEQUENCE</scope>
    <source>
        <tissue evidence="13">Whole organism</tissue>
    </source>
</reference>
<dbReference type="GO" id="GO:0006123">
    <property type="term" value="P:mitochondrial electron transport, cytochrome c to oxygen"/>
    <property type="evidence" value="ECO:0007669"/>
    <property type="project" value="TreeGrafter"/>
</dbReference>
<organism evidence="12">
    <name type="scientific">Lepeophtheirus salmonis</name>
    <name type="common">Salmon louse</name>
    <name type="synonym">Caligus salmonis</name>
    <dbReference type="NCBI Taxonomy" id="72036"/>
    <lineage>
        <taxon>Eukaryota</taxon>
        <taxon>Metazoa</taxon>
        <taxon>Ecdysozoa</taxon>
        <taxon>Arthropoda</taxon>
        <taxon>Crustacea</taxon>
        <taxon>Multicrustacea</taxon>
        <taxon>Hexanauplia</taxon>
        <taxon>Copepoda</taxon>
        <taxon>Siphonostomatoida</taxon>
        <taxon>Caligidae</taxon>
        <taxon>Lepeophtheirus</taxon>
    </lineage>
</organism>